<keyword evidence="1" id="KW-0472">Membrane</keyword>
<comment type="caution">
    <text evidence="2">The sequence shown here is derived from an EMBL/GenBank/DDBJ whole genome shotgun (WGS) entry which is preliminary data.</text>
</comment>
<protein>
    <submittedName>
        <fullName evidence="2">Uncharacterized protein</fullName>
    </submittedName>
</protein>
<dbReference type="Proteomes" id="UP000653076">
    <property type="component" value="Unassembled WGS sequence"/>
</dbReference>
<organism evidence="2 3">
    <name type="scientific">Micromonospora qiuiae</name>
    <dbReference type="NCBI Taxonomy" id="502268"/>
    <lineage>
        <taxon>Bacteria</taxon>
        <taxon>Bacillati</taxon>
        <taxon>Actinomycetota</taxon>
        <taxon>Actinomycetes</taxon>
        <taxon>Micromonosporales</taxon>
        <taxon>Micromonosporaceae</taxon>
        <taxon>Micromonospora</taxon>
    </lineage>
</organism>
<feature type="transmembrane region" description="Helical" evidence="1">
    <location>
        <begin position="52"/>
        <end position="74"/>
    </location>
</feature>
<proteinExistence type="predicted"/>
<name>A0ABQ4JC84_9ACTN</name>
<keyword evidence="3" id="KW-1185">Reference proteome</keyword>
<reference evidence="2 3" key="1">
    <citation type="submission" date="2021-01" db="EMBL/GenBank/DDBJ databases">
        <title>Whole genome shotgun sequence of Verrucosispora qiuiae NBRC 106684.</title>
        <authorList>
            <person name="Komaki H."/>
            <person name="Tamura T."/>
        </authorList>
    </citation>
    <scope>NUCLEOTIDE SEQUENCE [LARGE SCALE GENOMIC DNA]</scope>
    <source>
        <strain evidence="2 3">NBRC 106684</strain>
    </source>
</reference>
<gene>
    <name evidence="2" type="ORF">Vqi01_29510</name>
</gene>
<evidence type="ECO:0000313" key="2">
    <source>
        <dbReference type="EMBL" id="GIJ27789.1"/>
    </source>
</evidence>
<sequence length="78" mass="7820">MPPRGSCRRWSGQWWPVWSWSISTCDSLAAATVLALTGAVLAAGAVPGPGSYAGTLVVAAGLALVGALLAGRVVTKPS</sequence>
<dbReference type="EMBL" id="BOPC01000037">
    <property type="protein sequence ID" value="GIJ27789.1"/>
    <property type="molecule type" value="Genomic_DNA"/>
</dbReference>
<keyword evidence="1" id="KW-0812">Transmembrane</keyword>
<accession>A0ABQ4JC84</accession>
<evidence type="ECO:0000313" key="3">
    <source>
        <dbReference type="Proteomes" id="UP000653076"/>
    </source>
</evidence>
<evidence type="ECO:0000256" key="1">
    <source>
        <dbReference type="SAM" id="Phobius"/>
    </source>
</evidence>
<keyword evidence="1" id="KW-1133">Transmembrane helix</keyword>